<evidence type="ECO:0000256" key="3">
    <source>
        <dbReference type="ARBA" id="ARBA00005286"/>
    </source>
</evidence>
<feature type="binding site" evidence="13">
    <location>
        <position position="258"/>
    </location>
    <ligand>
        <name>Fe cation</name>
        <dbReference type="ChEBI" id="CHEBI:24875"/>
        <label>1</label>
    </ligand>
</feature>
<evidence type="ECO:0000256" key="7">
    <source>
        <dbReference type="ARBA" id="ARBA00022723"/>
    </source>
</evidence>
<dbReference type="GO" id="GO:0005506">
    <property type="term" value="F:iron ion binding"/>
    <property type="evidence" value="ECO:0007669"/>
    <property type="project" value="InterPro"/>
</dbReference>
<reference evidence="15" key="1">
    <citation type="submission" date="2020-12" db="EMBL/GenBank/DDBJ databases">
        <title>Metabolic potential, ecology and presence of endohyphal bacteria is reflected in genomic diversity of Mucoromycotina.</title>
        <authorList>
            <person name="Muszewska A."/>
            <person name="Okrasinska A."/>
            <person name="Steczkiewicz K."/>
            <person name="Drgas O."/>
            <person name="Orlowska M."/>
            <person name="Perlinska-Lenart U."/>
            <person name="Aleksandrzak-Piekarczyk T."/>
            <person name="Szatraj K."/>
            <person name="Zielenkiewicz U."/>
            <person name="Pilsyk S."/>
            <person name="Malc E."/>
            <person name="Mieczkowski P."/>
            <person name="Kruszewska J.S."/>
            <person name="Biernat P."/>
            <person name="Pawlowska J."/>
        </authorList>
    </citation>
    <scope>NUCLEOTIDE SEQUENCE</scope>
    <source>
        <strain evidence="15">WA0000051536</strain>
    </source>
</reference>
<feature type="binding site" evidence="12">
    <location>
        <begin position="150"/>
        <end position="151"/>
    </location>
    <ligand>
        <name>substrate</name>
    </ligand>
</feature>
<keyword evidence="8 14" id="KW-0560">Oxidoreductase</keyword>
<comment type="caution">
    <text evidence="15">The sequence shown here is derived from an EMBL/GenBank/DDBJ whole genome shotgun (WGS) entry which is preliminary data.</text>
</comment>
<evidence type="ECO:0000256" key="14">
    <source>
        <dbReference type="RuleBase" id="RU367039"/>
    </source>
</evidence>
<evidence type="ECO:0000256" key="11">
    <source>
        <dbReference type="ARBA" id="ARBA00048271"/>
    </source>
</evidence>
<keyword evidence="9 13" id="KW-0408">Iron</keyword>
<evidence type="ECO:0000256" key="13">
    <source>
        <dbReference type="PIRSR" id="PIRSR607828-2"/>
    </source>
</evidence>
<comment type="pathway">
    <text evidence="2 14">Polyol metabolism; myo-inositol degradation into D-glucuronate; D-glucuronate from myo-inositol: step 1/1.</text>
</comment>
<evidence type="ECO:0000256" key="6">
    <source>
        <dbReference type="ARBA" id="ARBA00022490"/>
    </source>
</evidence>
<feature type="binding site" evidence="13">
    <location>
        <position position="202"/>
    </location>
    <ligand>
        <name>Fe cation</name>
        <dbReference type="ChEBI" id="CHEBI:24875"/>
        <label>1</label>
    </ligand>
</feature>
<dbReference type="AlphaFoldDB" id="A0A8H7UFG4"/>
<evidence type="ECO:0000256" key="10">
    <source>
        <dbReference type="ARBA" id="ARBA00029668"/>
    </source>
</evidence>
<dbReference type="Pfam" id="PF05153">
    <property type="entry name" value="MIOX"/>
    <property type="match status" value="1"/>
</dbReference>
<dbReference type="InterPro" id="IPR007828">
    <property type="entry name" value="Inositol_oxygenase"/>
</dbReference>
<dbReference type="PANTHER" id="PTHR12588:SF0">
    <property type="entry name" value="INOSITOL OXYGENASE"/>
    <property type="match status" value="1"/>
</dbReference>
<accession>A0A8H7UFG4</accession>
<evidence type="ECO:0000256" key="1">
    <source>
        <dbReference type="ARBA" id="ARBA00004496"/>
    </source>
</evidence>
<dbReference type="PANTHER" id="PTHR12588">
    <property type="entry name" value="MYOINOSITOL OXYGENASE"/>
    <property type="match status" value="1"/>
</dbReference>
<protein>
    <recommendedName>
        <fullName evidence="5 14">Inositol oxygenase</fullName>
        <ecNumber evidence="4 14">1.13.99.1</ecNumber>
    </recommendedName>
    <alternativeName>
        <fullName evidence="10 14">Myo-inositol oxygenase</fullName>
    </alternativeName>
</protein>
<organism evidence="15 16">
    <name type="scientific">Umbelopsis vinacea</name>
    <dbReference type="NCBI Taxonomy" id="44442"/>
    <lineage>
        <taxon>Eukaryota</taxon>
        <taxon>Fungi</taxon>
        <taxon>Fungi incertae sedis</taxon>
        <taxon>Mucoromycota</taxon>
        <taxon>Mucoromycotina</taxon>
        <taxon>Umbelopsidomycetes</taxon>
        <taxon>Umbelopsidales</taxon>
        <taxon>Umbelopsidaceae</taxon>
        <taxon>Umbelopsis</taxon>
    </lineage>
</organism>
<comment type="subcellular location">
    <subcellularLocation>
        <location evidence="1 14">Cytoplasm</location>
    </subcellularLocation>
</comment>
<comment type="catalytic activity">
    <reaction evidence="11 14">
        <text>myo-inositol + O2 = D-glucuronate + H2O + H(+)</text>
        <dbReference type="Rhea" id="RHEA:23696"/>
        <dbReference type="ChEBI" id="CHEBI:15377"/>
        <dbReference type="ChEBI" id="CHEBI:15378"/>
        <dbReference type="ChEBI" id="CHEBI:15379"/>
        <dbReference type="ChEBI" id="CHEBI:17268"/>
        <dbReference type="ChEBI" id="CHEBI:58720"/>
        <dbReference type="EC" id="1.13.99.1"/>
    </reaction>
</comment>
<dbReference type="EMBL" id="JAEPRA010000010">
    <property type="protein sequence ID" value="KAG2179692.1"/>
    <property type="molecule type" value="Genomic_DNA"/>
</dbReference>
<feature type="binding site" evidence="12">
    <location>
        <begin position="95"/>
        <end position="97"/>
    </location>
    <ligand>
        <name>substrate</name>
    </ligand>
</feature>
<gene>
    <name evidence="15" type="ORF">INT44_006540</name>
</gene>
<dbReference type="GO" id="GO:0050113">
    <property type="term" value="F:inositol oxygenase activity"/>
    <property type="evidence" value="ECO:0007669"/>
    <property type="project" value="UniProtKB-UniRule"/>
</dbReference>
<feature type="binding site" evidence="13">
    <location>
        <position position="133"/>
    </location>
    <ligand>
        <name>Fe cation</name>
        <dbReference type="ChEBI" id="CHEBI:24875"/>
        <label>1</label>
    </ligand>
</feature>
<feature type="binding site" evidence="13">
    <location>
        <position position="132"/>
    </location>
    <ligand>
        <name>Fe cation</name>
        <dbReference type="ChEBI" id="CHEBI:24875"/>
        <label>1</label>
    </ligand>
</feature>
<feature type="binding site" evidence="12">
    <location>
        <position position="38"/>
    </location>
    <ligand>
        <name>substrate</name>
    </ligand>
</feature>
<evidence type="ECO:0000313" key="16">
    <source>
        <dbReference type="Proteomes" id="UP000612746"/>
    </source>
</evidence>
<evidence type="ECO:0000256" key="4">
    <source>
        <dbReference type="ARBA" id="ARBA00011919"/>
    </source>
</evidence>
<keyword evidence="6 14" id="KW-0963">Cytoplasm</keyword>
<dbReference type="UniPathway" id="UPA00111">
    <property type="reaction ID" value="UER00527"/>
</dbReference>
<feature type="binding site" evidence="12">
    <location>
        <begin position="225"/>
        <end position="226"/>
    </location>
    <ligand>
        <name>substrate</name>
    </ligand>
</feature>
<keyword evidence="7 13" id="KW-0479">Metal-binding</keyword>
<evidence type="ECO:0000256" key="9">
    <source>
        <dbReference type="ARBA" id="ARBA00023004"/>
    </source>
</evidence>
<comment type="similarity">
    <text evidence="3 14">Belongs to the myo-inositol oxygenase family.</text>
</comment>
<feature type="binding site" evidence="13">
    <location>
        <position position="108"/>
    </location>
    <ligand>
        <name>Fe cation</name>
        <dbReference type="ChEBI" id="CHEBI:24875"/>
        <label>1</label>
    </ligand>
</feature>
<dbReference type="EC" id="1.13.99.1" evidence="4 14"/>
<comment type="cofactor">
    <cofactor evidence="13 14">
        <name>Fe cation</name>
        <dbReference type="ChEBI" id="CHEBI:24875"/>
    </cofactor>
    <text evidence="13 14">Binds 2 iron ions per subunit.</text>
</comment>
<dbReference type="GO" id="GO:0005737">
    <property type="term" value="C:cytoplasm"/>
    <property type="evidence" value="ECO:0007669"/>
    <property type="project" value="UniProtKB-SubCell"/>
</dbReference>
<evidence type="ECO:0000256" key="12">
    <source>
        <dbReference type="PIRSR" id="PIRSR607828-1"/>
    </source>
</evidence>
<feature type="binding site" evidence="12">
    <location>
        <position position="136"/>
    </location>
    <ligand>
        <name>substrate</name>
    </ligand>
</feature>
<dbReference type="Gene3D" id="1.10.3210.10">
    <property type="entry name" value="Hypothetical protein af1432"/>
    <property type="match status" value="1"/>
</dbReference>
<sequence>MRIVNNLSEAAKVSEAWEEFLKTKYGANKSSKQTAAFRDYEVAMEEQPTVAKFYKENHEKQTLQHVLEKKANYTKLDKTRMGIWEAMEKLNELVDESDPDTSLSQIAHLLQSAEAARRDGQPRWMILTCLIHDLGKYLFFLGEPQWTVVGDTFPVGCQYSDEIVYPNYFAGNPDIHNIKLTTKYGIYSPNCGLDNVHMSFGHDEYLYHVCKPYLPTQALFIIRYHSFYSCHTNGAYDWLMNNEDVEHMKWVKTFNQYDLYSKADEEPNVEELKPFYQELIAEYFPDAIAW</sequence>
<evidence type="ECO:0000256" key="2">
    <source>
        <dbReference type="ARBA" id="ARBA00005167"/>
    </source>
</evidence>
<evidence type="ECO:0000313" key="15">
    <source>
        <dbReference type="EMBL" id="KAG2179692.1"/>
    </source>
</evidence>
<evidence type="ECO:0000256" key="8">
    <source>
        <dbReference type="ARBA" id="ARBA00023002"/>
    </source>
</evidence>
<dbReference type="OrthoDB" id="5151075at2759"/>
<keyword evidence="16" id="KW-1185">Reference proteome</keyword>
<feature type="binding site" evidence="13">
    <location>
        <position position="225"/>
    </location>
    <ligand>
        <name>Fe cation</name>
        <dbReference type="ChEBI" id="CHEBI:24875"/>
        <label>1</label>
    </ligand>
</feature>
<dbReference type="GO" id="GO:0019310">
    <property type="term" value="P:inositol catabolic process"/>
    <property type="evidence" value="ECO:0007669"/>
    <property type="project" value="UniProtKB-UniRule"/>
</dbReference>
<proteinExistence type="inferred from homology"/>
<evidence type="ECO:0000256" key="5">
    <source>
        <dbReference type="ARBA" id="ARBA00019269"/>
    </source>
</evidence>
<name>A0A8H7UFG4_9FUNG</name>
<dbReference type="SUPFAM" id="SSF109604">
    <property type="entry name" value="HD-domain/PDEase-like"/>
    <property type="match status" value="1"/>
</dbReference>
<dbReference type="Proteomes" id="UP000612746">
    <property type="component" value="Unassembled WGS sequence"/>
</dbReference>